<feature type="transmembrane region" description="Helical" evidence="9">
    <location>
        <begin position="305"/>
        <end position="329"/>
    </location>
</feature>
<gene>
    <name evidence="10" type="ORF">JDV02_009841</name>
</gene>
<keyword evidence="4" id="KW-0378">Hydrolase</keyword>
<comment type="subcellular location">
    <subcellularLocation>
        <location evidence="1">Endoplasmic reticulum membrane</location>
        <topology evidence="1">Multi-pass membrane protein</topology>
    </subcellularLocation>
</comment>
<dbReference type="Proteomes" id="UP000829364">
    <property type="component" value="Chromosome 10"/>
</dbReference>
<comment type="similarity">
    <text evidence="2">Belongs to the peptidase A22B family.</text>
</comment>
<keyword evidence="3 9" id="KW-0812">Transmembrane</keyword>
<feature type="transmembrane region" description="Helical" evidence="9">
    <location>
        <begin position="349"/>
        <end position="367"/>
    </location>
</feature>
<feature type="region of interest" description="Disordered" evidence="8">
    <location>
        <begin position="542"/>
        <end position="596"/>
    </location>
</feature>
<dbReference type="GeneID" id="72071786"/>
<feature type="transmembrane region" description="Helical" evidence="9">
    <location>
        <begin position="479"/>
        <end position="497"/>
    </location>
</feature>
<dbReference type="PANTHER" id="PTHR12174:SF23">
    <property type="entry name" value="MINOR HISTOCOMPATIBILITY ANTIGEN H13"/>
    <property type="match status" value="1"/>
</dbReference>
<feature type="transmembrane region" description="Helical" evidence="9">
    <location>
        <begin position="451"/>
        <end position="473"/>
    </location>
</feature>
<dbReference type="GO" id="GO:0098554">
    <property type="term" value="C:cytoplasmic side of endoplasmic reticulum membrane"/>
    <property type="evidence" value="ECO:0007669"/>
    <property type="project" value="TreeGrafter"/>
</dbReference>
<evidence type="ECO:0000256" key="4">
    <source>
        <dbReference type="ARBA" id="ARBA00022801"/>
    </source>
</evidence>
<evidence type="ECO:0000256" key="7">
    <source>
        <dbReference type="ARBA" id="ARBA00023136"/>
    </source>
</evidence>
<sequence length="596" mass="65286">MSTNATAGGMGPGEGILDGVNATLNGNGTDSASSAFSLLRDLDFMMLELKLVTGAMGIIYLGAHAALRRPPSASPAKSKRSRGDGREDEGEDEDEDEDRFSQGLELTDAIVFPLVAGVILVGLYYLIQWLKDPAMLNRILRWYMSTMSIASLLTLYAHAMELATSFVFPRYWRARDGVLRKVVQRARAVALCDDVGNVVEGRNAATESNPLPGLLAVLAWSDGAKSAAWELRSLLTRHWVVRFFVHGVVGKQKAKIKFAHMMSLLLALATALVYFSTSSPLLSNMLGYGMCYGSFLVLSPTDFLIGSLVLTGLFFYDIYMVFFTPYMVTVATKLDVPIKLTFQAVTRKSILGLGDIVIPGMVIGWALRLDLWMYYLRKVKYESTDLKIVEKDAVSGELVTRSETKHREIKPRYVNVKAWWGEKLWTRGTLFVTGARQVPADLAAVSFPKTYFYASMVGYALGMMATLAMLIVFKQGQPALLYLVPGVLGSLVVTALARGEMRDMWTYTEDGTLDTADVVVDLDGEGRAIKRIGKLENGVVDTTKEDAGGDAKDGKSSDKAKDGKPSDATERGGRGRKGHRVFLLSVDAPSDGEYED</sequence>
<keyword evidence="5" id="KW-0256">Endoplasmic reticulum</keyword>
<evidence type="ECO:0000256" key="9">
    <source>
        <dbReference type="SAM" id="Phobius"/>
    </source>
</evidence>
<name>A0A9Q8VGS1_9HYPO</name>
<dbReference type="OrthoDB" id="29661at2759"/>
<feature type="transmembrane region" description="Helical" evidence="9">
    <location>
        <begin position="109"/>
        <end position="127"/>
    </location>
</feature>
<feature type="transmembrane region" description="Helical" evidence="9">
    <location>
        <begin position="258"/>
        <end position="275"/>
    </location>
</feature>
<dbReference type="AlphaFoldDB" id="A0A9Q8VGS1"/>
<evidence type="ECO:0000256" key="8">
    <source>
        <dbReference type="SAM" id="MobiDB-lite"/>
    </source>
</evidence>
<dbReference type="RefSeq" id="XP_047847543.1">
    <property type="nucleotide sequence ID" value="XM_047991531.1"/>
</dbReference>
<keyword evidence="6 9" id="KW-1133">Transmembrane helix</keyword>
<dbReference type="InterPro" id="IPR006639">
    <property type="entry name" value="Preselin/SPP"/>
</dbReference>
<dbReference type="SMART" id="SM00730">
    <property type="entry name" value="PSN"/>
    <property type="match status" value="1"/>
</dbReference>
<keyword evidence="11" id="KW-1185">Reference proteome</keyword>
<evidence type="ECO:0000256" key="5">
    <source>
        <dbReference type="ARBA" id="ARBA00022824"/>
    </source>
</evidence>
<dbReference type="Pfam" id="PF04258">
    <property type="entry name" value="Peptidase_A22B"/>
    <property type="match status" value="1"/>
</dbReference>
<dbReference type="GO" id="GO:0006465">
    <property type="term" value="P:signal peptide processing"/>
    <property type="evidence" value="ECO:0007669"/>
    <property type="project" value="TreeGrafter"/>
</dbReference>
<evidence type="ECO:0000256" key="1">
    <source>
        <dbReference type="ARBA" id="ARBA00004477"/>
    </source>
</evidence>
<evidence type="ECO:0000256" key="2">
    <source>
        <dbReference type="ARBA" id="ARBA00006859"/>
    </source>
</evidence>
<evidence type="ECO:0000313" key="10">
    <source>
        <dbReference type="EMBL" id="UNI24062.1"/>
    </source>
</evidence>
<feature type="compositionally biased region" description="Acidic residues" evidence="8">
    <location>
        <begin position="86"/>
        <end position="98"/>
    </location>
</feature>
<feature type="transmembrane region" description="Helical" evidence="9">
    <location>
        <begin position="147"/>
        <end position="168"/>
    </location>
</feature>
<proteinExistence type="inferred from homology"/>
<accession>A0A9Q8VGS1</accession>
<dbReference type="GO" id="GO:0098553">
    <property type="term" value="C:lumenal side of endoplasmic reticulum membrane"/>
    <property type="evidence" value="ECO:0007669"/>
    <property type="project" value="TreeGrafter"/>
</dbReference>
<dbReference type="InterPro" id="IPR007369">
    <property type="entry name" value="Peptidase_A22B_SPP"/>
</dbReference>
<dbReference type="GO" id="GO:0042500">
    <property type="term" value="F:aspartic endopeptidase activity, intramembrane cleaving"/>
    <property type="evidence" value="ECO:0007669"/>
    <property type="project" value="InterPro"/>
</dbReference>
<keyword evidence="7 9" id="KW-0472">Membrane</keyword>
<evidence type="ECO:0000256" key="6">
    <source>
        <dbReference type="ARBA" id="ARBA00022989"/>
    </source>
</evidence>
<organism evidence="10 11">
    <name type="scientific">Purpureocillium takamizusanense</name>
    <dbReference type="NCBI Taxonomy" id="2060973"/>
    <lineage>
        <taxon>Eukaryota</taxon>
        <taxon>Fungi</taxon>
        <taxon>Dikarya</taxon>
        <taxon>Ascomycota</taxon>
        <taxon>Pezizomycotina</taxon>
        <taxon>Sordariomycetes</taxon>
        <taxon>Hypocreomycetidae</taxon>
        <taxon>Hypocreales</taxon>
        <taxon>Ophiocordycipitaceae</taxon>
        <taxon>Purpureocillium</taxon>
    </lineage>
</organism>
<feature type="compositionally biased region" description="Basic and acidic residues" evidence="8">
    <location>
        <begin position="542"/>
        <end position="573"/>
    </location>
</feature>
<evidence type="ECO:0000313" key="11">
    <source>
        <dbReference type="Proteomes" id="UP000829364"/>
    </source>
</evidence>
<protein>
    <recommendedName>
        <fullName evidence="12">Intramembrane protease</fullName>
    </recommendedName>
</protein>
<evidence type="ECO:0000256" key="3">
    <source>
        <dbReference type="ARBA" id="ARBA00022692"/>
    </source>
</evidence>
<dbReference type="GO" id="GO:0033619">
    <property type="term" value="P:membrane protein proteolysis"/>
    <property type="evidence" value="ECO:0007669"/>
    <property type="project" value="TreeGrafter"/>
</dbReference>
<dbReference type="KEGG" id="ptkz:JDV02_009841"/>
<evidence type="ECO:0008006" key="12">
    <source>
        <dbReference type="Google" id="ProtNLM"/>
    </source>
</evidence>
<reference evidence="10" key="1">
    <citation type="submission" date="2021-11" db="EMBL/GenBank/DDBJ databases">
        <title>Purpureocillium_takamizusanense_genome.</title>
        <authorList>
            <person name="Nguyen N.-H."/>
        </authorList>
    </citation>
    <scope>NUCLEOTIDE SEQUENCE</scope>
    <source>
        <strain evidence="10">PT3</strain>
    </source>
</reference>
<dbReference type="PANTHER" id="PTHR12174">
    <property type="entry name" value="SIGNAL PEPTIDE PEPTIDASE"/>
    <property type="match status" value="1"/>
</dbReference>
<feature type="region of interest" description="Disordered" evidence="8">
    <location>
        <begin position="69"/>
        <end position="99"/>
    </location>
</feature>
<feature type="transmembrane region" description="Helical" evidence="9">
    <location>
        <begin position="49"/>
        <end position="67"/>
    </location>
</feature>
<dbReference type="EMBL" id="CP086363">
    <property type="protein sequence ID" value="UNI24062.1"/>
    <property type="molecule type" value="Genomic_DNA"/>
</dbReference>